<dbReference type="AlphaFoldDB" id="A0AAV8VL35"/>
<dbReference type="Pfam" id="PF05380">
    <property type="entry name" value="Peptidase_A17"/>
    <property type="match status" value="1"/>
</dbReference>
<organism evidence="2 3">
    <name type="scientific">Exocentrus adspersus</name>
    <dbReference type="NCBI Taxonomy" id="1586481"/>
    <lineage>
        <taxon>Eukaryota</taxon>
        <taxon>Metazoa</taxon>
        <taxon>Ecdysozoa</taxon>
        <taxon>Arthropoda</taxon>
        <taxon>Hexapoda</taxon>
        <taxon>Insecta</taxon>
        <taxon>Pterygota</taxon>
        <taxon>Neoptera</taxon>
        <taxon>Endopterygota</taxon>
        <taxon>Coleoptera</taxon>
        <taxon>Polyphaga</taxon>
        <taxon>Cucujiformia</taxon>
        <taxon>Chrysomeloidea</taxon>
        <taxon>Cerambycidae</taxon>
        <taxon>Lamiinae</taxon>
        <taxon>Acanthocinini</taxon>
        <taxon>Exocentrus</taxon>
    </lineage>
</organism>
<reference evidence="2 3" key="1">
    <citation type="journal article" date="2023" name="Insect Mol. Biol.">
        <title>Genome sequencing provides insights into the evolution of gene families encoding plant cell wall-degrading enzymes in longhorned beetles.</title>
        <authorList>
            <person name="Shin N.R."/>
            <person name="Okamura Y."/>
            <person name="Kirsch R."/>
            <person name="Pauchet Y."/>
        </authorList>
    </citation>
    <scope>NUCLEOTIDE SEQUENCE [LARGE SCALE GENOMIC DNA]</scope>
    <source>
        <strain evidence="2">EAD_L_NR</strain>
    </source>
</reference>
<dbReference type="Pfam" id="PF18701">
    <property type="entry name" value="DUF5641"/>
    <property type="match status" value="1"/>
</dbReference>
<proteinExistence type="predicted"/>
<sequence>MSNDPRILNQIQNSQPNAIFNVGKSEETHSLGLIWNSGPDTLKYEINIKPPSGNATKRKILSTVAQIYDPLGLLGPVILKAKIILQKLWALKISWDESLPSDIFSEWQALHQNLPMLNKVSVTRRVLTGTPSCVELHGFADASERGYGACIYIRCVNDSDNIFVNLLCAKSRVALLKMPSEDIELRKQVTVSNHLILNKFELFNSYSDFSKLRRVIAYVLRFKFNSSTKNNKLSGPLSTHELNNSLMLLIKLAQLIYEHKRLLHAGPQLLLSSLRQKYWIIAGRNLARTVVHKCIICFRSKPPDNTQYIMADLPPHRVTPSRPFLEENLPPLKWSLGKVLELHPGADGEVRVVTVRGPSGVLKRPVKKLCVIPVET</sequence>
<evidence type="ECO:0000259" key="1">
    <source>
        <dbReference type="Pfam" id="PF18701"/>
    </source>
</evidence>
<accession>A0AAV8VL35</accession>
<comment type="caution">
    <text evidence="2">The sequence shown here is derived from an EMBL/GenBank/DDBJ whole genome shotgun (WGS) entry which is preliminary data.</text>
</comment>
<dbReference type="InterPro" id="IPR040676">
    <property type="entry name" value="DUF5641"/>
</dbReference>
<evidence type="ECO:0000313" key="2">
    <source>
        <dbReference type="EMBL" id="KAJ8914740.1"/>
    </source>
</evidence>
<feature type="domain" description="DUF5641" evidence="1">
    <location>
        <begin position="326"/>
        <end position="371"/>
    </location>
</feature>
<dbReference type="Proteomes" id="UP001159042">
    <property type="component" value="Unassembled WGS sequence"/>
</dbReference>
<keyword evidence="3" id="KW-1185">Reference proteome</keyword>
<protein>
    <recommendedName>
        <fullName evidence="1">DUF5641 domain-containing protein</fullName>
    </recommendedName>
</protein>
<dbReference type="EMBL" id="JANEYG010000065">
    <property type="protein sequence ID" value="KAJ8914740.1"/>
    <property type="molecule type" value="Genomic_DNA"/>
</dbReference>
<dbReference type="PANTHER" id="PTHR47331">
    <property type="entry name" value="PHD-TYPE DOMAIN-CONTAINING PROTEIN"/>
    <property type="match status" value="1"/>
</dbReference>
<gene>
    <name evidence="2" type="ORF">NQ315_017451</name>
</gene>
<evidence type="ECO:0000313" key="3">
    <source>
        <dbReference type="Proteomes" id="UP001159042"/>
    </source>
</evidence>
<name>A0AAV8VL35_9CUCU</name>
<dbReference type="InterPro" id="IPR008042">
    <property type="entry name" value="Retrotrans_Pao"/>
</dbReference>